<dbReference type="PANTHER" id="PTHR28620">
    <property type="entry name" value="CENTROMERE PROTEIN V"/>
    <property type="match status" value="1"/>
</dbReference>
<dbReference type="Pfam" id="PF04828">
    <property type="entry name" value="GFA"/>
    <property type="match status" value="1"/>
</dbReference>
<accession>A0ABD0K4Z3</accession>
<dbReference type="InterPro" id="IPR011057">
    <property type="entry name" value="Mss4-like_sf"/>
</dbReference>
<dbReference type="InterPro" id="IPR006913">
    <property type="entry name" value="CENP-V/GFA"/>
</dbReference>
<dbReference type="GO" id="GO:0046872">
    <property type="term" value="F:metal ion binding"/>
    <property type="evidence" value="ECO:0007669"/>
    <property type="project" value="UniProtKB-KW"/>
</dbReference>
<keyword evidence="2" id="KW-0479">Metal-binding</keyword>
<evidence type="ECO:0000256" key="3">
    <source>
        <dbReference type="ARBA" id="ARBA00022833"/>
    </source>
</evidence>
<sequence length="134" mass="14816">MAEEVCHTGGCHCGAVRFKVWAPPVLQAVDCNCSVCVKKGNIHFVVPESKFELLQGKDNLTTYTFNTGVAKHTFCKTCGVQSFYRPRSNPDGYGVCPHCLDKGTVERVEISKFDGDQWESAIVDSDIPTRSKIQ</sequence>
<dbReference type="PROSITE" id="PS51891">
    <property type="entry name" value="CENP_V_GFA"/>
    <property type="match status" value="1"/>
</dbReference>
<dbReference type="EMBL" id="JACVVK020000245">
    <property type="protein sequence ID" value="KAK7482406.1"/>
    <property type="molecule type" value="Genomic_DNA"/>
</dbReference>
<evidence type="ECO:0000256" key="1">
    <source>
        <dbReference type="ARBA" id="ARBA00005495"/>
    </source>
</evidence>
<reference evidence="5 6" key="1">
    <citation type="journal article" date="2023" name="Sci. Data">
        <title>Genome assembly of the Korean intertidal mud-creeper Batillaria attramentaria.</title>
        <authorList>
            <person name="Patra A.K."/>
            <person name="Ho P.T."/>
            <person name="Jun S."/>
            <person name="Lee S.J."/>
            <person name="Kim Y."/>
            <person name="Won Y.J."/>
        </authorList>
    </citation>
    <scope>NUCLEOTIDE SEQUENCE [LARGE SCALE GENOMIC DNA]</scope>
    <source>
        <strain evidence="5">Wonlab-2016</strain>
    </source>
</reference>
<keyword evidence="3" id="KW-0862">Zinc</keyword>
<feature type="domain" description="CENP-V/GFA" evidence="4">
    <location>
        <begin position="7"/>
        <end position="119"/>
    </location>
</feature>
<organism evidence="5 6">
    <name type="scientific">Batillaria attramentaria</name>
    <dbReference type="NCBI Taxonomy" id="370345"/>
    <lineage>
        <taxon>Eukaryota</taxon>
        <taxon>Metazoa</taxon>
        <taxon>Spiralia</taxon>
        <taxon>Lophotrochozoa</taxon>
        <taxon>Mollusca</taxon>
        <taxon>Gastropoda</taxon>
        <taxon>Caenogastropoda</taxon>
        <taxon>Sorbeoconcha</taxon>
        <taxon>Cerithioidea</taxon>
        <taxon>Batillariidae</taxon>
        <taxon>Batillaria</taxon>
    </lineage>
</organism>
<dbReference type="Gene3D" id="2.170.150.70">
    <property type="match status" value="1"/>
</dbReference>
<keyword evidence="6" id="KW-1185">Reference proteome</keyword>
<proteinExistence type="inferred from homology"/>
<dbReference type="PANTHER" id="PTHR28620:SF1">
    <property type="entry name" value="CENP-V_GFA DOMAIN-CONTAINING PROTEIN"/>
    <property type="match status" value="1"/>
</dbReference>
<dbReference type="Proteomes" id="UP001519460">
    <property type="component" value="Unassembled WGS sequence"/>
</dbReference>
<name>A0ABD0K4Z3_9CAEN</name>
<dbReference type="AlphaFoldDB" id="A0ABD0K4Z3"/>
<evidence type="ECO:0000256" key="2">
    <source>
        <dbReference type="ARBA" id="ARBA00022723"/>
    </source>
</evidence>
<dbReference type="InterPro" id="IPR052355">
    <property type="entry name" value="CENP-V-like"/>
</dbReference>
<comment type="similarity">
    <text evidence="1">Belongs to the Gfa family.</text>
</comment>
<evidence type="ECO:0000313" key="6">
    <source>
        <dbReference type="Proteomes" id="UP001519460"/>
    </source>
</evidence>
<gene>
    <name evidence="5" type="ORF">BaRGS_00026328</name>
</gene>
<comment type="caution">
    <text evidence="5">The sequence shown here is derived from an EMBL/GenBank/DDBJ whole genome shotgun (WGS) entry which is preliminary data.</text>
</comment>
<evidence type="ECO:0000313" key="5">
    <source>
        <dbReference type="EMBL" id="KAK7482406.1"/>
    </source>
</evidence>
<protein>
    <recommendedName>
        <fullName evidence="4">CENP-V/GFA domain-containing protein</fullName>
    </recommendedName>
</protein>
<dbReference type="SUPFAM" id="SSF51316">
    <property type="entry name" value="Mss4-like"/>
    <property type="match status" value="1"/>
</dbReference>
<evidence type="ECO:0000259" key="4">
    <source>
        <dbReference type="PROSITE" id="PS51891"/>
    </source>
</evidence>